<organism evidence="1 2">
    <name type="scientific">Archangium minus</name>
    <dbReference type="NCBI Taxonomy" id="83450"/>
    <lineage>
        <taxon>Bacteria</taxon>
        <taxon>Pseudomonadati</taxon>
        <taxon>Myxococcota</taxon>
        <taxon>Myxococcia</taxon>
        <taxon>Myxococcales</taxon>
        <taxon>Cystobacterineae</taxon>
        <taxon>Archangiaceae</taxon>
        <taxon>Archangium</taxon>
    </lineage>
</organism>
<dbReference type="EMBL" id="CP043494">
    <property type="protein sequence ID" value="WNG47523.1"/>
    <property type="molecule type" value="Genomic_DNA"/>
</dbReference>
<evidence type="ECO:0000313" key="2">
    <source>
        <dbReference type="Proteomes" id="UP001611383"/>
    </source>
</evidence>
<dbReference type="RefSeq" id="WP_395803964.1">
    <property type="nucleotide sequence ID" value="NZ_CP043494.1"/>
</dbReference>
<dbReference type="Pfam" id="PF07366">
    <property type="entry name" value="SnoaL"/>
    <property type="match status" value="1"/>
</dbReference>
<dbReference type="PANTHER" id="PTHR38436">
    <property type="entry name" value="POLYKETIDE CYCLASE SNOAL-LIKE DOMAIN"/>
    <property type="match status" value="1"/>
</dbReference>
<reference evidence="1 2" key="1">
    <citation type="submission" date="2019-08" db="EMBL/GenBank/DDBJ databases">
        <title>Archangium and Cystobacter genomes.</title>
        <authorList>
            <person name="Chen I.-C.K."/>
            <person name="Wielgoss S."/>
        </authorList>
    </citation>
    <scope>NUCLEOTIDE SEQUENCE [LARGE SCALE GENOMIC DNA]</scope>
    <source>
        <strain evidence="1 2">Cbm 6</strain>
    </source>
</reference>
<proteinExistence type="predicted"/>
<dbReference type="PANTHER" id="PTHR38436:SF3">
    <property type="entry name" value="CARBOXYMETHYLENEBUTENOLIDASE-RELATED"/>
    <property type="match status" value="1"/>
</dbReference>
<dbReference type="InterPro" id="IPR032710">
    <property type="entry name" value="NTF2-like_dom_sf"/>
</dbReference>
<dbReference type="SUPFAM" id="SSF54427">
    <property type="entry name" value="NTF2-like"/>
    <property type="match status" value="1"/>
</dbReference>
<dbReference type="Gene3D" id="3.10.450.50">
    <property type="match status" value="1"/>
</dbReference>
<protein>
    <submittedName>
        <fullName evidence="1">Ester cyclase</fullName>
    </submittedName>
</protein>
<accession>A0ABY9WWL7</accession>
<evidence type="ECO:0000313" key="1">
    <source>
        <dbReference type="EMBL" id="WNG47523.1"/>
    </source>
</evidence>
<dbReference type="Proteomes" id="UP001611383">
    <property type="component" value="Chromosome"/>
</dbReference>
<name>A0ABY9WWL7_9BACT</name>
<keyword evidence="2" id="KW-1185">Reference proteome</keyword>
<gene>
    <name evidence="1" type="ORF">F0U60_27935</name>
</gene>
<dbReference type="InterPro" id="IPR009959">
    <property type="entry name" value="Cyclase_SnoaL-like"/>
</dbReference>
<sequence length="183" mass="20246">MSDADTEKAMSGVWDQHLASEFAAKSPDEALATMTANPHVNMVPLMTGAVGREQLHEFYAKHFLSQIPPDMTMVPVSRTVGQGRVVDELVASFTHSMRIDWLLPGLAPTGKRIELPFVVIVQFEGGKIAHEHLYWDQASVLVQLGLIDRSLPVRGAEIAQQVLNPTQPMNELIRRAQNPEKGE</sequence>